<evidence type="ECO:0000256" key="1">
    <source>
        <dbReference type="ARBA" id="ARBA00004651"/>
    </source>
</evidence>
<feature type="transmembrane region" description="Helical" evidence="9">
    <location>
        <begin position="147"/>
        <end position="171"/>
    </location>
</feature>
<evidence type="ECO:0000256" key="5">
    <source>
        <dbReference type="ARBA" id="ARBA00022692"/>
    </source>
</evidence>
<feature type="compositionally biased region" description="Basic and acidic residues" evidence="8">
    <location>
        <begin position="366"/>
        <end position="377"/>
    </location>
</feature>
<reference evidence="10" key="1">
    <citation type="submission" date="2023-06" db="EMBL/GenBank/DDBJ databases">
        <title>Robiginitalea aurantiacus sp. nov. and Algoriphagus sediminis sp. nov., isolated from coastal sediment.</title>
        <authorList>
            <person name="Zhou Z.Y."/>
            <person name="An J."/>
            <person name="Jia Y.W."/>
            <person name="Du Z.J."/>
        </authorList>
    </citation>
    <scope>NUCLEOTIDE SEQUENCE</scope>
    <source>
        <strain evidence="10">C2-7</strain>
    </source>
</reference>
<evidence type="ECO:0000256" key="3">
    <source>
        <dbReference type="ARBA" id="ARBA00022448"/>
    </source>
</evidence>
<evidence type="ECO:0000256" key="9">
    <source>
        <dbReference type="SAM" id="Phobius"/>
    </source>
</evidence>
<evidence type="ECO:0000256" key="8">
    <source>
        <dbReference type="SAM" id="MobiDB-lite"/>
    </source>
</evidence>
<feature type="region of interest" description="Disordered" evidence="8">
    <location>
        <begin position="355"/>
        <end position="377"/>
    </location>
</feature>
<proteinExistence type="inferred from homology"/>
<keyword evidence="3" id="KW-0813">Transport</keyword>
<dbReference type="EMBL" id="JAUEPH010000001">
    <property type="protein sequence ID" value="MDN3202585.1"/>
    <property type="molecule type" value="Genomic_DNA"/>
</dbReference>
<comment type="subcellular location">
    <subcellularLocation>
        <location evidence="1">Cell membrane</location>
        <topology evidence="1">Multi-pass membrane protein</topology>
    </subcellularLocation>
</comment>
<sequence>MNKTEIYLPPFLKVLAVLLLICVIVYIMIVGKPLLVPILMGGFFAILFTPMGKWLEKNKIPRVLSSIIALLCMTAIVAGLVTFIITTVSSFTSEFDKDVSERVTEYAEAIDEWTISTLGVDEELRNKANTDYLKSILAENSNSVSGFALKTVGSLSGIVLIPVFMFFFLLYRDHLTRVAIQLYHKKDPALVKMRITRLTKVIQNYIVGVVKVMGILAILNITAFTIIGVKHAVFFGTIAAILNIIPYVGPFSGILMPVSYSFLTTDSLFYPLAILVAYQVIQFIEGNILTPKIVGSNVNLNAFVTFLGLLVGASIWGVAGMILIIPAMAIMREIFELNQETLPFAILFGEEKELGKPVESEDEGDDKSNKNSADEEK</sequence>
<dbReference type="PANTHER" id="PTHR21716">
    <property type="entry name" value="TRANSMEMBRANE PROTEIN"/>
    <property type="match status" value="1"/>
</dbReference>
<feature type="transmembrane region" description="Helical" evidence="9">
    <location>
        <begin position="67"/>
        <end position="91"/>
    </location>
</feature>
<keyword evidence="4" id="KW-1003">Cell membrane</keyword>
<gene>
    <name evidence="10" type="ORF">QVH07_00430</name>
</gene>
<feature type="transmembrane region" description="Helical" evidence="9">
    <location>
        <begin position="302"/>
        <end position="325"/>
    </location>
</feature>
<evidence type="ECO:0000256" key="2">
    <source>
        <dbReference type="ARBA" id="ARBA00009773"/>
    </source>
</evidence>
<evidence type="ECO:0000313" key="10">
    <source>
        <dbReference type="EMBL" id="MDN3202585.1"/>
    </source>
</evidence>
<keyword evidence="7 9" id="KW-0472">Membrane</keyword>
<keyword evidence="5 9" id="KW-0812">Transmembrane</keyword>
<feature type="transmembrane region" description="Helical" evidence="9">
    <location>
        <begin position="35"/>
        <end position="55"/>
    </location>
</feature>
<evidence type="ECO:0000256" key="7">
    <source>
        <dbReference type="ARBA" id="ARBA00023136"/>
    </source>
</evidence>
<evidence type="ECO:0000313" key="11">
    <source>
        <dbReference type="Proteomes" id="UP001171916"/>
    </source>
</evidence>
<protein>
    <submittedName>
        <fullName evidence="10">AI-2E family transporter</fullName>
    </submittedName>
</protein>
<organism evidence="10 11">
    <name type="scientific">Algoriphagus sediminis</name>
    <dbReference type="NCBI Taxonomy" id="3057113"/>
    <lineage>
        <taxon>Bacteria</taxon>
        <taxon>Pseudomonadati</taxon>
        <taxon>Bacteroidota</taxon>
        <taxon>Cytophagia</taxon>
        <taxon>Cytophagales</taxon>
        <taxon>Cyclobacteriaceae</taxon>
        <taxon>Algoriphagus</taxon>
    </lineage>
</organism>
<dbReference type="RefSeq" id="WP_289998130.1">
    <property type="nucleotide sequence ID" value="NZ_JAUEPH010000001.1"/>
</dbReference>
<comment type="similarity">
    <text evidence="2">Belongs to the autoinducer-2 exporter (AI-2E) (TC 2.A.86) family.</text>
</comment>
<dbReference type="InterPro" id="IPR002549">
    <property type="entry name" value="AI-2E-like"/>
</dbReference>
<evidence type="ECO:0000256" key="6">
    <source>
        <dbReference type="ARBA" id="ARBA00022989"/>
    </source>
</evidence>
<evidence type="ECO:0000256" key="4">
    <source>
        <dbReference type="ARBA" id="ARBA00022475"/>
    </source>
</evidence>
<feature type="transmembrane region" description="Helical" evidence="9">
    <location>
        <begin position="268"/>
        <end position="290"/>
    </location>
</feature>
<keyword evidence="11" id="KW-1185">Reference proteome</keyword>
<feature type="transmembrane region" description="Helical" evidence="9">
    <location>
        <begin position="12"/>
        <end position="29"/>
    </location>
</feature>
<comment type="caution">
    <text evidence="10">The sequence shown here is derived from an EMBL/GenBank/DDBJ whole genome shotgun (WGS) entry which is preliminary data.</text>
</comment>
<feature type="transmembrane region" description="Helical" evidence="9">
    <location>
        <begin position="233"/>
        <end position="256"/>
    </location>
</feature>
<dbReference type="Proteomes" id="UP001171916">
    <property type="component" value="Unassembled WGS sequence"/>
</dbReference>
<keyword evidence="6 9" id="KW-1133">Transmembrane helix</keyword>
<name>A0ABT7Y7X9_9BACT</name>
<feature type="transmembrane region" description="Helical" evidence="9">
    <location>
        <begin position="202"/>
        <end position="227"/>
    </location>
</feature>
<dbReference type="Pfam" id="PF01594">
    <property type="entry name" value="AI-2E_transport"/>
    <property type="match status" value="1"/>
</dbReference>
<dbReference type="PANTHER" id="PTHR21716:SF53">
    <property type="entry name" value="PERMEASE PERM-RELATED"/>
    <property type="match status" value="1"/>
</dbReference>
<accession>A0ABT7Y7X9</accession>